<dbReference type="InterPro" id="IPR001845">
    <property type="entry name" value="HTH_ArsR_DNA-bd_dom"/>
</dbReference>
<sequence length="278" mass="30293">METEAASRLFTALGHPGRLSVFRLLMRHAPQPVRPTEIAASLSLRPNTLSHYLSDLEAAGLIGSEREGRSIHYSVALDRASDLIGYLANDCCRGRPDLCQPHLQPKGPVMTDTSTETWNVLFICSGNSARSIFAEAILNERGAGRFRAYSAGTRPGSSLNPFAVEVLRRNGLDISGLRSKHVSEFEGPDAPRMDFVFTVCDAAADEECAPWPGQPMTAHWGLPDPVKATGTDAEKGLAFARTFEALNRRIGAFTALSAEALDRQSLQRRLDDIGRSQD</sequence>
<accession>A0ABW4S1V1</accession>
<dbReference type="SUPFAM" id="SSF46785">
    <property type="entry name" value="Winged helix' DNA-binding domain"/>
    <property type="match status" value="1"/>
</dbReference>
<evidence type="ECO:0000313" key="4">
    <source>
        <dbReference type="Proteomes" id="UP001597353"/>
    </source>
</evidence>
<keyword evidence="4" id="KW-1185">Reference proteome</keyword>
<proteinExistence type="predicted"/>
<dbReference type="InterPro" id="IPR036390">
    <property type="entry name" value="WH_DNA-bd_sf"/>
</dbReference>
<evidence type="ECO:0000313" key="3">
    <source>
        <dbReference type="EMBL" id="MFD1910887.1"/>
    </source>
</evidence>
<dbReference type="Gene3D" id="3.40.50.2300">
    <property type="match status" value="1"/>
</dbReference>
<dbReference type="PANTHER" id="PTHR43428">
    <property type="entry name" value="ARSENATE REDUCTASE"/>
    <property type="match status" value="1"/>
</dbReference>
<dbReference type="Proteomes" id="UP001597353">
    <property type="component" value="Unassembled WGS sequence"/>
</dbReference>
<reference evidence="4" key="1">
    <citation type="journal article" date="2019" name="Int. J. Syst. Evol. Microbiol.">
        <title>The Global Catalogue of Microorganisms (GCM) 10K type strain sequencing project: providing services to taxonomists for standard genome sequencing and annotation.</title>
        <authorList>
            <consortium name="The Broad Institute Genomics Platform"/>
            <consortium name="The Broad Institute Genome Sequencing Center for Infectious Disease"/>
            <person name="Wu L."/>
            <person name="Ma J."/>
        </authorList>
    </citation>
    <scope>NUCLEOTIDE SEQUENCE [LARGE SCALE GENOMIC DNA]</scope>
    <source>
        <strain evidence="4">CGMCC 4.7242</strain>
    </source>
</reference>
<dbReference type="CDD" id="cd16345">
    <property type="entry name" value="LMWP_ArsC"/>
    <property type="match status" value="1"/>
</dbReference>
<dbReference type="NCBIfam" id="NF033788">
    <property type="entry name" value="HTH_metalloreg"/>
    <property type="match status" value="1"/>
</dbReference>
<dbReference type="RefSeq" id="WP_390258883.1">
    <property type="nucleotide sequence ID" value="NZ_JBHUGH010000001.1"/>
</dbReference>
<dbReference type="Gene3D" id="1.10.10.10">
    <property type="entry name" value="Winged helix-like DNA-binding domain superfamily/Winged helix DNA-binding domain"/>
    <property type="match status" value="1"/>
</dbReference>
<dbReference type="CDD" id="cd00090">
    <property type="entry name" value="HTH_ARSR"/>
    <property type="match status" value="1"/>
</dbReference>
<name>A0ABW4S1V1_9RHOB</name>
<protein>
    <submittedName>
        <fullName evidence="3">Metalloregulator ArsR/SmtB family transcription factor</fullName>
    </submittedName>
</protein>
<evidence type="ECO:0000256" key="1">
    <source>
        <dbReference type="ARBA" id="ARBA00022849"/>
    </source>
</evidence>
<dbReference type="InterPro" id="IPR036196">
    <property type="entry name" value="Ptyr_pPase_sf"/>
</dbReference>
<comment type="caution">
    <text evidence="3">The sequence shown here is derived from an EMBL/GenBank/DDBJ whole genome shotgun (WGS) entry which is preliminary data.</text>
</comment>
<dbReference type="PROSITE" id="PS50987">
    <property type="entry name" value="HTH_ARSR_2"/>
    <property type="match status" value="1"/>
</dbReference>
<gene>
    <name evidence="3" type="ORF">ACFSGJ_01500</name>
</gene>
<evidence type="ECO:0000259" key="2">
    <source>
        <dbReference type="PROSITE" id="PS50987"/>
    </source>
</evidence>
<dbReference type="PANTHER" id="PTHR43428:SF1">
    <property type="entry name" value="ARSENATE REDUCTASE"/>
    <property type="match status" value="1"/>
</dbReference>
<dbReference type="InterPro" id="IPR011991">
    <property type="entry name" value="ArsR-like_HTH"/>
</dbReference>
<feature type="domain" description="HTH arsR-type" evidence="2">
    <location>
        <begin position="1"/>
        <end position="95"/>
    </location>
</feature>
<dbReference type="InterPro" id="IPR023485">
    <property type="entry name" value="Ptyr_pPase"/>
</dbReference>
<organism evidence="3 4">
    <name type="scientific">Halodurantibacterium flavum</name>
    <dbReference type="NCBI Taxonomy" id="1382802"/>
    <lineage>
        <taxon>Bacteria</taxon>
        <taxon>Pseudomonadati</taxon>
        <taxon>Pseudomonadota</taxon>
        <taxon>Alphaproteobacteria</taxon>
        <taxon>Rhodobacterales</taxon>
        <taxon>Paracoccaceae</taxon>
        <taxon>Halodurantibacterium</taxon>
    </lineage>
</organism>
<keyword evidence="1" id="KW-0059">Arsenical resistance</keyword>
<dbReference type="SMART" id="SM00418">
    <property type="entry name" value="HTH_ARSR"/>
    <property type="match status" value="1"/>
</dbReference>
<dbReference type="Pfam" id="PF12840">
    <property type="entry name" value="HTH_20"/>
    <property type="match status" value="1"/>
</dbReference>
<dbReference type="EMBL" id="JBHUGH010000001">
    <property type="protein sequence ID" value="MFD1910887.1"/>
    <property type="molecule type" value="Genomic_DNA"/>
</dbReference>
<dbReference type="PRINTS" id="PR00778">
    <property type="entry name" value="HTHARSR"/>
</dbReference>
<dbReference type="SUPFAM" id="SSF52788">
    <property type="entry name" value="Phosphotyrosine protein phosphatases I"/>
    <property type="match status" value="1"/>
</dbReference>
<dbReference type="SMART" id="SM00226">
    <property type="entry name" value="LMWPc"/>
    <property type="match status" value="1"/>
</dbReference>
<dbReference type="InterPro" id="IPR036388">
    <property type="entry name" value="WH-like_DNA-bd_sf"/>
</dbReference>
<dbReference type="Pfam" id="PF01451">
    <property type="entry name" value="LMWPc"/>
    <property type="match status" value="1"/>
</dbReference>